<dbReference type="Pfam" id="PF13470">
    <property type="entry name" value="PIN_3"/>
    <property type="match status" value="1"/>
</dbReference>
<evidence type="ECO:0000313" key="3">
    <source>
        <dbReference type="Proteomes" id="UP000315113"/>
    </source>
</evidence>
<sequence length="139" mass="15641">MNKPRFVFDANVIVSAFLFKTSSPRLALETAKNQGIIILSETVLDELSNVLSRPKFDRYLARLIRQELLETLVAASLLVKPSESVNECRDAKDNKYLELAISGHAESLITGDEDLLVLNPFRNIKIITVLEFLETYSVT</sequence>
<evidence type="ECO:0000259" key="1">
    <source>
        <dbReference type="SMART" id="SM00670"/>
    </source>
</evidence>
<name>A0A552EV16_MICAE</name>
<accession>A0A552EV16</accession>
<organism evidence="2 3">
    <name type="scientific">Microcystis aeruginosa Ma_MB_F_20061100_S20D</name>
    <dbReference type="NCBI Taxonomy" id="2486253"/>
    <lineage>
        <taxon>Bacteria</taxon>
        <taxon>Bacillati</taxon>
        <taxon>Cyanobacteriota</taxon>
        <taxon>Cyanophyceae</taxon>
        <taxon>Oscillatoriophycideae</taxon>
        <taxon>Chroococcales</taxon>
        <taxon>Microcystaceae</taxon>
        <taxon>Microcystis</taxon>
    </lineage>
</organism>
<dbReference type="PANTHER" id="PTHR34610">
    <property type="entry name" value="SSL7007 PROTEIN"/>
    <property type="match status" value="1"/>
</dbReference>
<dbReference type="InterPro" id="IPR002716">
    <property type="entry name" value="PIN_dom"/>
</dbReference>
<protein>
    <submittedName>
        <fullName evidence="2">Putative toxin-antitoxin system toxin component, PIN family</fullName>
    </submittedName>
</protein>
<gene>
    <name evidence="2" type="ORF">EWV78_05425</name>
</gene>
<dbReference type="PANTHER" id="PTHR34610:SF3">
    <property type="entry name" value="SSL7007 PROTEIN"/>
    <property type="match status" value="1"/>
</dbReference>
<dbReference type="SUPFAM" id="SSF88723">
    <property type="entry name" value="PIN domain-like"/>
    <property type="match status" value="1"/>
</dbReference>
<evidence type="ECO:0000313" key="2">
    <source>
        <dbReference type="EMBL" id="TRU38321.1"/>
    </source>
</evidence>
<dbReference type="NCBIfam" id="TIGR00305">
    <property type="entry name" value="putative toxin-antitoxin system toxin component, PIN family"/>
    <property type="match status" value="1"/>
</dbReference>
<feature type="domain" description="PIN" evidence="1">
    <location>
        <begin position="4"/>
        <end position="117"/>
    </location>
</feature>
<comment type="caution">
    <text evidence="2">The sequence shown here is derived from an EMBL/GenBank/DDBJ whole genome shotgun (WGS) entry which is preliminary data.</text>
</comment>
<dbReference type="Proteomes" id="UP000315113">
    <property type="component" value="Unassembled WGS sequence"/>
</dbReference>
<dbReference type="InterPro" id="IPR029060">
    <property type="entry name" value="PIN-like_dom_sf"/>
</dbReference>
<dbReference type="AlphaFoldDB" id="A0A552EV16"/>
<proteinExistence type="predicted"/>
<dbReference type="SMART" id="SM00670">
    <property type="entry name" value="PINc"/>
    <property type="match status" value="1"/>
</dbReference>
<dbReference type="InterPro" id="IPR002850">
    <property type="entry name" value="PIN_toxin-like"/>
</dbReference>
<dbReference type="EMBL" id="SFBH01000043">
    <property type="protein sequence ID" value="TRU38321.1"/>
    <property type="molecule type" value="Genomic_DNA"/>
</dbReference>
<reference evidence="2 3" key="1">
    <citation type="submission" date="2019-01" db="EMBL/GenBank/DDBJ databases">
        <title>Coherence of Microcystis species and biogeography revealed through population genomics.</title>
        <authorList>
            <person name="Perez-Carrascal O.M."/>
            <person name="Terrat Y."/>
            <person name="Giani A."/>
            <person name="Fortin N."/>
            <person name="Tromas N."/>
            <person name="Shapiro B.J."/>
        </authorList>
    </citation>
    <scope>NUCLEOTIDE SEQUENCE [LARGE SCALE GENOMIC DNA]</scope>
    <source>
        <strain evidence="2">Ma_MB_F_20061100_S20D</strain>
    </source>
</reference>